<protein>
    <recommendedName>
        <fullName evidence="2">WIBG Mago-binding domain-containing protein</fullName>
    </recommendedName>
</protein>
<evidence type="ECO:0000259" key="2">
    <source>
        <dbReference type="SMART" id="SM01273"/>
    </source>
</evidence>
<dbReference type="InterPro" id="IPR039333">
    <property type="entry name" value="PYM1"/>
</dbReference>
<feature type="compositionally biased region" description="Basic and acidic residues" evidence="1">
    <location>
        <begin position="20"/>
        <end position="36"/>
    </location>
</feature>
<dbReference type="GO" id="GO:1903259">
    <property type="term" value="P:exon-exon junction complex disassembly"/>
    <property type="evidence" value="ECO:0007669"/>
    <property type="project" value="InterPro"/>
</dbReference>
<dbReference type="PANTHER" id="PTHR22959">
    <property type="entry name" value="PYM PROTEIN"/>
    <property type="match status" value="1"/>
</dbReference>
<dbReference type="InterPro" id="IPR036348">
    <property type="entry name" value="WIBG_N_sf"/>
</dbReference>
<accession>A0A4V3XJN1</accession>
<sequence>MSKPDLFPKKSTAGIAVDPRTLERVIPESRRPDGSLRKQIKIRPGFTPQEDVSRFRGTKQAQMDAHTLPKGHVIGWTPPPTTSASTSSAKSKSAKKNEKRKEKRKEKAEEAVTVKDNWEDEDEDEAGENTKKAADGGEVGSSDRAAAPAAEGSTAKETQSTGDELVETLEKLDVR</sequence>
<name>A0A4V3XJN1_9APHY</name>
<reference evidence="3 4" key="1">
    <citation type="submission" date="2019-02" db="EMBL/GenBank/DDBJ databases">
        <title>Genome sequencing of the rare red list fungi Antrodiella citrinella (Flaviporus citrinellus).</title>
        <authorList>
            <person name="Buettner E."/>
            <person name="Kellner H."/>
        </authorList>
    </citation>
    <scope>NUCLEOTIDE SEQUENCE [LARGE SCALE GENOMIC DNA]</scope>
    <source>
        <strain evidence="3 4">DSM 108506</strain>
    </source>
</reference>
<dbReference type="SUPFAM" id="SSF101931">
    <property type="entry name" value="Pym (Within the bgcn gene intron protein, WIBG), N-terminal domain"/>
    <property type="match status" value="1"/>
</dbReference>
<feature type="compositionally biased region" description="Acidic residues" evidence="1">
    <location>
        <begin position="118"/>
        <end position="127"/>
    </location>
</feature>
<dbReference type="GO" id="GO:0005737">
    <property type="term" value="C:cytoplasm"/>
    <property type="evidence" value="ECO:0007669"/>
    <property type="project" value="TreeGrafter"/>
</dbReference>
<feature type="region of interest" description="Disordered" evidence="1">
    <location>
        <begin position="1"/>
        <end position="175"/>
    </location>
</feature>
<evidence type="ECO:0000256" key="1">
    <source>
        <dbReference type="SAM" id="MobiDB-lite"/>
    </source>
</evidence>
<dbReference type="Proteomes" id="UP000308730">
    <property type="component" value="Unassembled WGS sequence"/>
</dbReference>
<dbReference type="OrthoDB" id="21625at2759"/>
<dbReference type="AlphaFoldDB" id="A0A4V3XJN1"/>
<dbReference type="GO" id="GO:0035145">
    <property type="term" value="C:exon-exon junction complex"/>
    <property type="evidence" value="ECO:0007669"/>
    <property type="project" value="TreeGrafter"/>
</dbReference>
<feature type="compositionally biased region" description="Low complexity" evidence="1">
    <location>
        <begin position="82"/>
        <end position="91"/>
    </location>
</feature>
<proteinExistence type="predicted"/>
<evidence type="ECO:0000313" key="3">
    <source>
        <dbReference type="EMBL" id="THH33783.1"/>
    </source>
</evidence>
<dbReference type="GO" id="GO:0003723">
    <property type="term" value="F:RNA binding"/>
    <property type="evidence" value="ECO:0007669"/>
    <property type="project" value="TreeGrafter"/>
</dbReference>
<organism evidence="3 4">
    <name type="scientific">Antrodiella citrinella</name>
    <dbReference type="NCBI Taxonomy" id="2447956"/>
    <lineage>
        <taxon>Eukaryota</taxon>
        <taxon>Fungi</taxon>
        <taxon>Dikarya</taxon>
        <taxon>Basidiomycota</taxon>
        <taxon>Agaricomycotina</taxon>
        <taxon>Agaricomycetes</taxon>
        <taxon>Polyporales</taxon>
        <taxon>Steccherinaceae</taxon>
        <taxon>Antrodiella</taxon>
    </lineage>
</organism>
<comment type="caution">
    <text evidence="3">The sequence shown here is derived from an EMBL/GenBank/DDBJ whole genome shotgun (WGS) entry which is preliminary data.</text>
</comment>
<dbReference type="InterPro" id="IPR015362">
    <property type="entry name" value="WIBG_mago-bd"/>
</dbReference>
<gene>
    <name evidence="3" type="ORF">EUX98_g422</name>
</gene>
<evidence type="ECO:0000313" key="4">
    <source>
        <dbReference type="Proteomes" id="UP000308730"/>
    </source>
</evidence>
<feature type="compositionally biased region" description="Basic and acidic residues" evidence="1">
    <location>
        <begin position="95"/>
        <end position="117"/>
    </location>
</feature>
<keyword evidence="4" id="KW-1185">Reference proteome</keyword>
<feature type="domain" description="WIBG Mago-binding" evidence="2">
    <location>
        <begin position="22"/>
        <end position="48"/>
    </location>
</feature>
<dbReference type="Pfam" id="PF09282">
    <property type="entry name" value="Mago-bind"/>
    <property type="match status" value="1"/>
</dbReference>
<dbReference type="SMART" id="SM01273">
    <property type="entry name" value="Mago-bind"/>
    <property type="match status" value="1"/>
</dbReference>
<dbReference type="PANTHER" id="PTHR22959:SF0">
    <property type="entry name" value="PARTNER OF Y14 AND MAGO"/>
    <property type="match status" value="1"/>
</dbReference>
<dbReference type="EMBL" id="SGPM01000003">
    <property type="protein sequence ID" value="THH33783.1"/>
    <property type="molecule type" value="Genomic_DNA"/>
</dbReference>